<protein>
    <submittedName>
        <fullName evidence="2">Complete genome segment 6/17</fullName>
    </submittedName>
</protein>
<name>A0A160TJP1_9ZZZZ</name>
<gene>
    <name evidence="2" type="ORF">MGWOODY_Smn1745</name>
</gene>
<evidence type="ECO:0000256" key="1">
    <source>
        <dbReference type="SAM" id="MobiDB-lite"/>
    </source>
</evidence>
<dbReference type="EMBL" id="CZQE01000055">
    <property type="protein sequence ID" value="CUS43469.1"/>
    <property type="molecule type" value="Genomic_DNA"/>
</dbReference>
<organism evidence="2">
    <name type="scientific">hydrothermal vent metagenome</name>
    <dbReference type="NCBI Taxonomy" id="652676"/>
    <lineage>
        <taxon>unclassified sequences</taxon>
        <taxon>metagenomes</taxon>
        <taxon>ecological metagenomes</taxon>
    </lineage>
</organism>
<sequence length="1377" mass="146086">MTAQDDVHALNDAPSQRDRKRAAPAPARVEVDGRSLADLLAFAGEYGALITFYDLANQPDSDWSIFFLSDPAIAQARYASLDLDEIRATFDQILIDLRAAESTEERLDSLRPALVAILRLIRILTRSKADHTSLQPALAALAGSDRRDILAAPARSLATHLGGSPPEDAVRLNSGGWFPAFLDRLEDLFSAILTALGQGRDAALRAMEQSFDDPSHAPQSGLYDVFARLFHHAQNAINRFPARLIDFYQSDILRQTGRAGTPDTVCLTFTPAKGVTHVELPHDTKFLAGTDADGEDIAYALDAAFTVDLASVAALRTLTVTSDKAVVGTSRLPAQVLTGVVALSEKAPAIATPFPLFGAIHPGTSGVLTTTKATLGFAVASPTLMLAGGTRAVTLALKMAPDSLTAVNGILKGIAATTGILAEDAFIQLMQAAFALRYSTAGGWIDIARYQVSPPSDDYPLFTLSFVLDTDADPLVALSTQPAATDAVPPAADSAVPDMDMPTVVADLLQEPVTLKGPCGKIIVYPYSLLATMQLSTLAIDVEVVGLADLQASTPTGPIDTSQPFLVFGSPPVQDATLQIAAPELFIKPVDSFELAIEWFGLPVTTTGFQGYYNAYVINADGRTVPPGTQFDNQSFRARLDVFNPGLWQTSDLPHYLFQTGRRVPVPIVDASIDPTTELVATVEPRTPPPYYDPTLSTVCLCLTQPKTAFGDVLYAPNVMAASVRLTAAASACAQQCGQPDKNHPIITHLAPIIAANGTAPDASLEQSVRTAVQRAVANLDGAALEAIEDEIAANDADPATKADWRASLSSALGDVDTAGFLRRLRRIWQPTPDVASVHASLDAWLAQNASTIATPTPTRLDSARALIDAASGALDVQARAAGRPAAVARPVTAAGLRDVQTRFATTDSSDCIDKCMKGTDLLGFPNQPWLPMAASIQVTYTATTAIPAPAMTNGLGDTAAPATLFHLLPFNGVEPVRWQAGETVPLLTPVNPAGALEIGLSDPAETLTLLFQLAPPARGWPTDTPPVVWAQDHGTGSHGGTRWSPLTPLRDTTNNLRNSGIVSLALSKAHAAQPWLRVSVPSDPTAFPKLAGLVTNATMATWVGPGGAAGLGDPLPAGTITKTVSPLPDLGSIDQPMPSSGGAPAEIGTGFELWLAERLRHKDRGIQGWDYSRLALAAFPSLWQVAVVPASDGGIAPVPGNVWVIPIPGPQTPAISDPTIPACDATTLNAIATYLGQRISPFIQLWVTNPPYLRLRVVADLVFTDDDTVEANKERLNQELIKYLSPWPSPTLPPRPDDYYTRNEVAHFVRHRPYVRAIRALELVRESPIGLLGGYYYLTSAAAHTIRGKAQPSVEPALPPRLALTPRPAVISGRTG</sequence>
<reference evidence="2" key="1">
    <citation type="submission" date="2015-10" db="EMBL/GenBank/DDBJ databases">
        <authorList>
            <person name="Gilbert D.G."/>
        </authorList>
    </citation>
    <scope>NUCLEOTIDE SEQUENCE</scope>
</reference>
<accession>A0A160TJP1</accession>
<proteinExistence type="predicted"/>
<feature type="region of interest" description="Disordered" evidence="1">
    <location>
        <begin position="1"/>
        <end position="26"/>
    </location>
</feature>
<evidence type="ECO:0000313" key="2">
    <source>
        <dbReference type="EMBL" id="CUS43469.1"/>
    </source>
</evidence>